<gene>
    <name evidence="2" type="primary">LOC114646142</name>
</gene>
<dbReference type="InterPro" id="IPR039051">
    <property type="entry name" value="SE-CTX-like"/>
</dbReference>
<protein>
    <submittedName>
        <fullName evidence="2">Rapunzel 4</fullName>
    </submittedName>
</protein>
<reference evidence="2" key="1">
    <citation type="submission" date="2021-06" db="EMBL/GenBank/DDBJ databases">
        <authorList>
            <consortium name="Wellcome Sanger Institute Data Sharing"/>
        </authorList>
    </citation>
    <scope>NUCLEOTIDE SEQUENCE [LARGE SCALE GENOMIC DNA]</scope>
</reference>
<reference evidence="2" key="3">
    <citation type="submission" date="2025-09" db="UniProtKB">
        <authorList>
            <consortium name="Ensembl"/>
        </authorList>
    </citation>
    <scope>IDENTIFICATION</scope>
</reference>
<dbReference type="Proteomes" id="UP000694620">
    <property type="component" value="Chromosome 2"/>
</dbReference>
<reference evidence="2" key="2">
    <citation type="submission" date="2025-08" db="UniProtKB">
        <authorList>
            <consortium name="Ensembl"/>
        </authorList>
    </citation>
    <scope>IDENTIFICATION</scope>
</reference>
<keyword evidence="1" id="KW-0812">Transmembrane</keyword>
<keyword evidence="1" id="KW-0472">Membrane</keyword>
<dbReference type="GeneTree" id="ENSGT00390000008158"/>
<feature type="transmembrane region" description="Helical" evidence="1">
    <location>
        <begin position="172"/>
        <end position="193"/>
    </location>
</feature>
<dbReference type="PANTHER" id="PTHR40472">
    <property type="entry name" value="RICIN B-TYPE LECTIN DOMAIN-CONTAINING PROTEIN"/>
    <property type="match status" value="1"/>
</dbReference>
<evidence type="ECO:0000256" key="1">
    <source>
        <dbReference type="SAM" id="Phobius"/>
    </source>
</evidence>
<sequence>MDNITKCSDKTDINKIMSKVLKGTQTFLEVIGEVVPFCSVAAKIIKEIQNNSERQDIGDFTNQVLQIGEKLDDIINNCSQINNEIEKLGMDVKFSKIEEAIKTQYKYYTEILNEVPELRVKKTEDFCDHYLRTKGESSLNELYDGVMGNEEIDILEIVKNYQSRDRRVMEEFCAHLGYLFLIGISALMAYASLKGLDVSKREKEWTEKMAAIKSQMTSAIEYCIKNFEDQAKTDLQKFTKNSYHELLVDRIFCFLEKKYYWVQWSVKAYRQPKTWFPAFTRDTNEYTIGERHFTLSEADNLKIVVSYCAERQKIDQEQIQQTFTDIVQKGKIKDVAEAIYEKIPNSFVHVIKSSNNITEKNNFSDLCYYCIQNKNCHLFVHC</sequence>
<keyword evidence="3" id="KW-1185">Reference proteome</keyword>
<proteinExistence type="predicted"/>
<name>A0A8C4T1B2_ERPCA</name>
<dbReference type="Ensembl" id="ENSECRT00000024805.1">
    <property type="protein sequence ID" value="ENSECRP00000024272.1"/>
    <property type="gene ID" value="ENSECRG00000016440.1"/>
</dbReference>
<organism evidence="2 3">
    <name type="scientific">Erpetoichthys calabaricus</name>
    <name type="common">Rope fish</name>
    <name type="synonym">Calamoichthys calabaricus</name>
    <dbReference type="NCBI Taxonomy" id="27687"/>
    <lineage>
        <taxon>Eukaryota</taxon>
        <taxon>Metazoa</taxon>
        <taxon>Chordata</taxon>
        <taxon>Craniata</taxon>
        <taxon>Vertebrata</taxon>
        <taxon>Euteleostomi</taxon>
        <taxon>Actinopterygii</taxon>
        <taxon>Polypteriformes</taxon>
        <taxon>Polypteridae</taxon>
        <taxon>Erpetoichthys</taxon>
    </lineage>
</organism>
<dbReference type="PANTHER" id="PTHR40472:SF6">
    <property type="entry name" value="RICIN B-TYPE LECTIN DOMAIN-CONTAINING PROTEIN"/>
    <property type="match status" value="1"/>
</dbReference>
<dbReference type="AlphaFoldDB" id="A0A8C4T1B2"/>
<evidence type="ECO:0000313" key="2">
    <source>
        <dbReference type="Ensembl" id="ENSECRP00000024272.1"/>
    </source>
</evidence>
<keyword evidence="1" id="KW-1133">Transmembrane helix</keyword>
<evidence type="ECO:0000313" key="3">
    <source>
        <dbReference type="Proteomes" id="UP000694620"/>
    </source>
</evidence>
<accession>A0A8C4T1B2</accession>